<keyword evidence="2" id="KW-1133">Transmembrane helix</keyword>
<name>A0AAE3JJV3_9SPIR</name>
<gene>
    <name evidence="3" type="ORF">K7J14_07820</name>
</gene>
<keyword evidence="2" id="KW-0472">Membrane</keyword>
<evidence type="ECO:0000313" key="3">
    <source>
        <dbReference type="EMBL" id="MCD1654610.1"/>
    </source>
</evidence>
<dbReference type="AlphaFoldDB" id="A0AAE3JJV3"/>
<feature type="transmembrane region" description="Helical" evidence="2">
    <location>
        <begin position="7"/>
        <end position="25"/>
    </location>
</feature>
<proteinExistence type="predicted"/>
<organism evidence="3 4">
    <name type="scientific">Teretinema zuelzerae</name>
    <dbReference type="NCBI Taxonomy" id="156"/>
    <lineage>
        <taxon>Bacteria</taxon>
        <taxon>Pseudomonadati</taxon>
        <taxon>Spirochaetota</taxon>
        <taxon>Spirochaetia</taxon>
        <taxon>Spirochaetales</taxon>
        <taxon>Treponemataceae</taxon>
        <taxon>Teretinema</taxon>
    </lineage>
</organism>
<keyword evidence="2" id="KW-0812">Transmembrane</keyword>
<keyword evidence="1" id="KW-0175">Coiled coil</keyword>
<comment type="caution">
    <text evidence="3">The sequence shown here is derived from an EMBL/GenBank/DDBJ whole genome shotgun (WGS) entry which is preliminary data.</text>
</comment>
<accession>A0AAE3JJV3</accession>
<dbReference type="EMBL" id="JAINWA010000003">
    <property type="protein sequence ID" value="MCD1654610.1"/>
    <property type="molecule type" value="Genomic_DNA"/>
</dbReference>
<dbReference type="Proteomes" id="UP001198163">
    <property type="component" value="Unassembled WGS sequence"/>
</dbReference>
<dbReference type="RefSeq" id="WP_230755025.1">
    <property type="nucleotide sequence ID" value="NZ_JAINWA010000003.1"/>
</dbReference>
<feature type="transmembrane region" description="Helical" evidence="2">
    <location>
        <begin position="121"/>
        <end position="139"/>
    </location>
</feature>
<evidence type="ECO:0000313" key="4">
    <source>
        <dbReference type="Proteomes" id="UP001198163"/>
    </source>
</evidence>
<reference evidence="3" key="1">
    <citation type="submission" date="2021-08" db="EMBL/GenBank/DDBJ databases">
        <title>Comparative analyses of Brucepasteria parasyntrophica and Teretinema zuelzerae.</title>
        <authorList>
            <person name="Song Y."/>
            <person name="Brune A."/>
        </authorList>
    </citation>
    <scope>NUCLEOTIDE SEQUENCE</scope>
    <source>
        <strain evidence="3">DSM 1903</strain>
    </source>
</reference>
<feature type="coiled-coil region" evidence="1">
    <location>
        <begin position="32"/>
        <end position="66"/>
    </location>
</feature>
<dbReference type="InterPro" id="IPR007060">
    <property type="entry name" value="FtsL/DivIC"/>
</dbReference>
<evidence type="ECO:0000256" key="2">
    <source>
        <dbReference type="SAM" id="Phobius"/>
    </source>
</evidence>
<keyword evidence="4" id="KW-1185">Reference proteome</keyword>
<dbReference type="Pfam" id="PF04977">
    <property type="entry name" value="DivIC"/>
    <property type="match status" value="1"/>
</dbReference>
<sequence length="144" mass="16119">MKRFRFIIPFFCGTFVYTALLMTVGPKGFLPMSHLQKEAETMKEHISSLKTMNEELAAQVKNLSANPDTIAVYAHELGYIAEGERLIKLSGFIGGIDRNLHPGTLITRVKPIFLEDWICKTAGIATGLMALAISIVYFLKKNQR</sequence>
<evidence type="ECO:0000256" key="1">
    <source>
        <dbReference type="SAM" id="Coils"/>
    </source>
</evidence>
<protein>
    <submittedName>
        <fullName evidence="3">Septum formation initiator family protein</fullName>
    </submittedName>
</protein>